<dbReference type="InterPro" id="IPR003439">
    <property type="entry name" value="ABC_transporter-like_ATP-bd"/>
</dbReference>
<dbReference type="PANTHER" id="PTHR42711">
    <property type="entry name" value="ABC TRANSPORTER ATP-BINDING PROTEIN"/>
    <property type="match status" value="1"/>
</dbReference>
<dbReference type="InterPro" id="IPR027417">
    <property type="entry name" value="P-loop_NTPase"/>
</dbReference>
<dbReference type="RefSeq" id="WP_223674722.1">
    <property type="nucleotide sequence ID" value="NZ_JAINZW010000001.1"/>
</dbReference>
<keyword evidence="2" id="KW-0813">Transport</keyword>
<dbReference type="CDD" id="cd03230">
    <property type="entry name" value="ABC_DR_subfamily_A"/>
    <property type="match status" value="1"/>
</dbReference>
<dbReference type="Proteomes" id="UP001430954">
    <property type="component" value="Unassembled WGS sequence"/>
</dbReference>
<dbReference type="SMART" id="SM00382">
    <property type="entry name" value="AAA"/>
    <property type="match status" value="1"/>
</dbReference>
<comment type="similarity">
    <text evidence="1">Belongs to the ABC transporter superfamily.</text>
</comment>
<keyword evidence="3" id="KW-0536">Nodulation</keyword>
<evidence type="ECO:0000256" key="3">
    <source>
        <dbReference type="ARBA" id="ARBA00022458"/>
    </source>
</evidence>
<dbReference type="EMBL" id="JAINZW010000001">
    <property type="protein sequence ID" value="MBZ4038543.1"/>
    <property type="molecule type" value="Genomic_DNA"/>
</dbReference>
<keyword evidence="4" id="KW-0547">Nucleotide-binding</keyword>
<evidence type="ECO:0000313" key="8">
    <source>
        <dbReference type="Proteomes" id="UP001430954"/>
    </source>
</evidence>
<dbReference type="PROSITE" id="PS50893">
    <property type="entry name" value="ABC_TRANSPORTER_2"/>
    <property type="match status" value="1"/>
</dbReference>
<feature type="domain" description="ABC transporter" evidence="6">
    <location>
        <begin position="4"/>
        <end position="232"/>
    </location>
</feature>
<accession>A0ABS7T3V5</accession>
<evidence type="ECO:0000256" key="1">
    <source>
        <dbReference type="ARBA" id="ARBA00005417"/>
    </source>
</evidence>
<evidence type="ECO:0000256" key="2">
    <source>
        <dbReference type="ARBA" id="ARBA00022448"/>
    </source>
</evidence>
<evidence type="ECO:0000313" key="7">
    <source>
        <dbReference type="EMBL" id="MBZ4038543.1"/>
    </source>
</evidence>
<sequence length="300" mass="32083">MPSLEVSGVSKRYPGFELQPVSFSVEAGEVFAVLGLNGAGKSTLLRTIAGTVLPDAGTVGICGRNRRPGRADPRLSVVLDGGRSLYWKMSVAENIDYFGALKGASARSRRARRDEVLLRAGLADKGDSLVGTLSRGMQQRLVLAIAVMCEPRVLLLDEPTLGVDLVHERLILQAIETLRDRGCAVVLTSHQLDFIERLATRALVLEGGRSKEPQALGELRDLMGEQVLEVELEHTPSGALIAQLCAMGVSVDGRSLRADASTTSLYSVLDAVRPAAIVSCTVGRASLRNAMEHMAQKEAA</sequence>
<dbReference type="Pfam" id="PF00005">
    <property type="entry name" value="ABC_tran"/>
    <property type="match status" value="1"/>
</dbReference>
<dbReference type="GO" id="GO:0005524">
    <property type="term" value="F:ATP binding"/>
    <property type="evidence" value="ECO:0007669"/>
    <property type="project" value="UniProtKB-KW"/>
</dbReference>
<gene>
    <name evidence="7" type="ORF">K6753_03190</name>
</gene>
<reference evidence="7 8" key="1">
    <citation type="submission" date="2021-09" db="EMBL/GenBank/DDBJ databases">
        <title>Lysobacter sp. 13A isolated from the river sediment.</title>
        <authorList>
            <person name="Liu H."/>
            <person name="Li S."/>
            <person name="Mao S."/>
        </authorList>
    </citation>
    <scope>NUCLEOTIDE SEQUENCE [LARGE SCALE GENOMIC DNA]</scope>
    <source>
        <strain evidence="7 8">13A</strain>
    </source>
</reference>
<keyword evidence="8" id="KW-1185">Reference proteome</keyword>
<proteinExistence type="inferred from homology"/>
<dbReference type="InterPro" id="IPR050763">
    <property type="entry name" value="ABC_transporter_ATP-binding"/>
</dbReference>
<dbReference type="InterPro" id="IPR003593">
    <property type="entry name" value="AAA+_ATPase"/>
</dbReference>
<evidence type="ECO:0000256" key="4">
    <source>
        <dbReference type="ARBA" id="ARBA00022741"/>
    </source>
</evidence>
<dbReference type="PANTHER" id="PTHR42711:SF5">
    <property type="entry name" value="ABC TRANSPORTER ATP-BINDING PROTEIN NATA"/>
    <property type="match status" value="1"/>
</dbReference>
<comment type="caution">
    <text evidence="7">The sequence shown here is derived from an EMBL/GenBank/DDBJ whole genome shotgun (WGS) entry which is preliminary data.</text>
</comment>
<name>A0ABS7T3V5_9GAMM</name>
<keyword evidence="5 7" id="KW-0067">ATP-binding</keyword>
<dbReference type="SUPFAM" id="SSF52540">
    <property type="entry name" value="P-loop containing nucleoside triphosphate hydrolases"/>
    <property type="match status" value="1"/>
</dbReference>
<organism evidence="7 8">
    <name type="scientific">Novilysobacter selenitireducens</name>
    <dbReference type="NCBI Taxonomy" id="2872639"/>
    <lineage>
        <taxon>Bacteria</taxon>
        <taxon>Pseudomonadati</taxon>
        <taxon>Pseudomonadota</taxon>
        <taxon>Gammaproteobacteria</taxon>
        <taxon>Lysobacterales</taxon>
        <taxon>Lysobacteraceae</taxon>
        <taxon>Novilysobacter</taxon>
    </lineage>
</organism>
<evidence type="ECO:0000259" key="6">
    <source>
        <dbReference type="PROSITE" id="PS50893"/>
    </source>
</evidence>
<dbReference type="Gene3D" id="3.40.50.300">
    <property type="entry name" value="P-loop containing nucleotide triphosphate hydrolases"/>
    <property type="match status" value="1"/>
</dbReference>
<protein>
    <submittedName>
        <fullName evidence="7">ABC transporter ATP-binding protein</fullName>
    </submittedName>
</protein>
<evidence type="ECO:0000256" key="5">
    <source>
        <dbReference type="ARBA" id="ARBA00022840"/>
    </source>
</evidence>